<feature type="domain" description="M23ase beta-sheet core" evidence="2">
    <location>
        <begin position="696"/>
        <end position="779"/>
    </location>
</feature>
<reference evidence="3" key="2">
    <citation type="journal article" date="2022" name="Microbiol. Resour. Announc.">
        <title>Metagenome Sequencing to Explore Phylogenomics of Terrestrial Cyanobacteria.</title>
        <authorList>
            <person name="Ward R.D."/>
            <person name="Stajich J.E."/>
            <person name="Johansen J.R."/>
            <person name="Huntemann M."/>
            <person name="Clum A."/>
            <person name="Foster B."/>
            <person name="Foster B."/>
            <person name="Roux S."/>
            <person name="Palaniappan K."/>
            <person name="Varghese N."/>
            <person name="Mukherjee S."/>
            <person name="Reddy T.B.K."/>
            <person name="Daum C."/>
            <person name="Copeland A."/>
            <person name="Chen I.A."/>
            <person name="Ivanova N.N."/>
            <person name="Kyrpides N.C."/>
            <person name="Shapiro N."/>
            <person name="Eloe-Fadrosh E.A."/>
            <person name="Pietrasiak N."/>
        </authorList>
    </citation>
    <scope>NUCLEOTIDE SEQUENCE</scope>
    <source>
        <strain evidence="3">GSE-TBD4-15B</strain>
    </source>
</reference>
<dbReference type="Pfam" id="PF01551">
    <property type="entry name" value="Peptidase_M23"/>
    <property type="match status" value="1"/>
</dbReference>
<evidence type="ECO:0000259" key="2">
    <source>
        <dbReference type="Pfam" id="PF01551"/>
    </source>
</evidence>
<dbReference type="Gene3D" id="2.70.70.10">
    <property type="entry name" value="Glucose Permease (Domain IIA)"/>
    <property type="match status" value="1"/>
</dbReference>
<dbReference type="EMBL" id="JAHHHV010000029">
    <property type="protein sequence ID" value="MBW4465048.1"/>
    <property type="molecule type" value="Genomic_DNA"/>
</dbReference>
<evidence type="ECO:0000313" key="3">
    <source>
        <dbReference type="EMBL" id="MBW4465048.1"/>
    </source>
</evidence>
<evidence type="ECO:0000313" key="4">
    <source>
        <dbReference type="Proteomes" id="UP000707356"/>
    </source>
</evidence>
<dbReference type="SUPFAM" id="SSF51261">
    <property type="entry name" value="Duplicated hybrid motif"/>
    <property type="match status" value="1"/>
</dbReference>
<organism evidence="3 4">
    <name type="scientific">Pegethrix bostrychoides GSE-TBD4-15B</name>
    <dbReference type="NCBI Taxonomy" id="2839662"/>
    <lineage>
        <taxon>Bacteria</taxon>
        <taxon>Bacillati</taxon>
        <taxon>Cyanobacteriota</taxon>
        <taxon>Cyanophyceae</taxon>
        <taxon>Oculatellales</taxon>
        <taxon>Oculatellaceae</taxon>
        <taxon>Pegethrix</taxon>
    </lineage>
</organism>
<dbReference type="Proteomes" id="UP000707356">
    <property type="component" value="Unassembled WGS sequence"/>
</dbReference>
<proteinExistence type="predicted"/>
<sequence>MVLTVGTYAPPMIVSDIRPGDMEHPAGKGLIQFQLRILTRLGEVVLDFGEFQDLISYRDSLSAEAASGTFTFRMRASLCNQNLLKKVHPGLVMEAYCARNADALQGVIRDPSKIERVETAPEGEGAEGLQDPDVGIIAPVEDAYLDKAPHLLIRGVITDYGRSSEGGETSLYVTGESYGKIYKDSYVLTDLNTPETIGVSQRSLEIRQTATVTMGAAILYYRILRDWVENFWGEPTGWEARTRPLPFPPNYLARINNEGSAWSNLQYLAVEGFFHMFVDHTGAIVWEKLPYSSRSQALVPGRNWEDLPMIEMPSWKILSWSDRLSEQGITNFLRVTSSQQGNSGGQERAAMASCIYNLGSIKQYGGPTKRELMVPIGILEKDNWYTSPDRRNQQATNNTLTDYIALESIRWFDRPVQRVGITARGESAWRVHTRISLKEDWHCPDAEPAEYYVVSRTHQIDIQRGSWISTLELLRDRRERYLGLGAGSTAVVNNPAEPVPPVIPPRQTARPVLTTDQLLDLGIDLTDELKRLLGNEPYRPLDGLRRITSGIDIGRILGISESKGGLQNIPDLDFPDINLDEEYNNGADIEVEADDYWWTDRMSGMRIINIGGDPIAWGQAHVAGAVGEPGPVATVEPNPTPEPAPVDPNAPPPAVVTPDPTGVDFEPVDKIYRDNLEDESPPGSYDFTLERKGNVITPIPAPVNGTIGRSEVLPGYGNVVEVIGDDGNTWFFAHMDSRGVQPGARITKGQTLGNQGWTGKIFPQNENGSHIHLEISNAQKGAGNAFNRVTDRSYTRPLVESYLQGVQNGRIN</sequence>
<feature type="region of interest" description="Disordered" evidence="1">
    <location>
        <begin position="629"/>
        <end position="662"/>
    </location>
</feature>
<accession>A0A951P9C3</accession>
<comment type="caution">
    <text evidence="3">The sequence shown here is derived from an EMBL/GenBank/DDBJ whole genome shotgun (WGS) entry which is preliminary data.</text>
</comment>
<protein>
    <submittedName>
        <fullName evidence="3">Peptidoglycan DD-metalloendopeptidase family protein</fullName>
    </submittedName>
</protein>
<reference evidence="3" key="1">
    <citation type="submission" date="2021-05" db="EMBL/GenBank/DDBJ databases">
        <authorList>
            <person name="Pietrasiak N."/>
            <person name="Ward R."/>
            <person name="Stajich J.E."/>
            <person name="Kurbessoian T."/>
        </authorList>
    </citation>
    <scope>NUCLEOTIDE SEQUENCE</scope>
    <source>
        <strain evidence="3">GSE-TBD4-15B</strain>
    </source>
</reference>
<gene>
    <name evidence="3" type="ORF">KME07_06365</name>
</gene>
<dbReference type="CDD" id="cd12797">
    <property type="entry name" value="M23_peptidase"/>
    <property type="match status" value="1"/>
</dbReference>
<dbReference type="AlphaFoldDB" id="A0A951P9C3"/>
<feature type="compositionally biased region" description="Pro residues" evidence="1">
    <location>
        <begin position="638"/>
        <end position="655"/>
    </location>
</feature>
<dbReference type="InterPro" id="IPR011055">
    <property type="entry name" value="Dup_hybrid_motif"/>
</dbReference>
<dbReference type="InterPro" id="IPR016047">
    <property type="entry name" value="M23ase_b-sheet_dom"/>
</dbReference>
<evidence type="ECO:0000256" key="1">
    <source>
        <dbReference type="SAM" id="MobiDB-lite"/>
    </source>
</evidence>
<name>A0A951P9C3_9CYAN</name>